<evidence type="ECO:0000259" key="2">
    <source>
        <dbReference type="PROSITE" id="PS50097"/>
    </source>
</evidence>
<dbReference type="SUPFAM" id="SSF54695">
    <property type="entry name" value="POZ domain"/>
    <property type="match status" value="1"/>
</dbReference>
<dbReference type="PROSITE" id="PS50097">
    <property type="entry name" value="BTB"/>
    <property type="match status" value="1"/>
</dbReference>
<protein>
    <recommendedName>
        <fullName evidence="2">BTB domain-containing protein</fullName>
    </recommendedName>
</protein>
<dbReference type="SMART" id="SM00225">
    <property type="entry name" value="BTB"/>
    <property type="match status" value="1"/>
</dbReference>
<dbReference type="InterPro" id="IPR011333">
    <property type="entry name" value="SKP1/BTB/POZ_sf"/>
</dbReference>
<keyword evidence="4" id="KW-1185">Reference proteome</keyword>
<dbReference type="EMBL" id="JBJQND010000001">
    <property type="protein sequence ID" value="KAL3889853.1"/>
    <property type="molecule type" value="Genomic_DNA"/>
</dbReference>
<dbReference type="PANTHER" id="PTHR22744">
    <property type="entry name" value="HELIX LOOP HELIX PROTEIN 21-RELATED"/>
    <property type="match status" value="1"/>
</dbReference>
<name>A0ABD3XXY3_SINWO</name>
<dbReference type="CDD" id="cd18186">
    <property type="entry name" value="BTB_POZ_ZBTB_KLHL-like"/>
    <property type="match status" value="1"/>
</dbReference>
<organism evidence="3 4">
    <name type="scientific">Sinanodonta woodiana</name>
    <name type="common">Chinese pond mussel</name>
    <name type="synonym">Anodonta woodiana</name>
    <dbReference type="NCBI Taxonomy" id="1069815"/>
    <lineage>
        <taxon>Eukaryota</taxon>
        <taxon>Metazoa</taxon>
        <taxon>Spiralia</taxon>
        <taxon>Lophotrochozoa</taxon>
        <taxon>Mollusca</taxon>
        <taxon>Bivalvia</taxon>
        <taxon>Autobranchia</taxon>
        <taxon>Heteroconchia</taxon>
        <taxon>Palaeoheterodonta</taxon>
        <taxon>Unionida</taxon>
        <taxon>Unionoidea</taxon>
        <taxon>Unionidae</taxon>
        <taxon>Unioninae</taxon>
        <taxon>Sinanodonta</taxon>
    </lineage>
</organism>
<dbReference type="Proteomes" id="UP001634394">
    <property type="component" value="Unassembled WGS sequence"/>
</dbReference>
<proteinExistence type="predicted"/>
<dbReference type="Gene3D" id="3.30.710.10">
    <property type="entry name" value="Potassium Channel Kv1.1, Chain A"/>
    <property type="match status" value="2"/>
</dbReference>
<reference evidence="3 4" key="1">
    <citation type="submission" date="2024-11" db="EMBL/GenBank/DDBJ databases">
        <title>Chromosome-level genome assembly of the freshwater bivalve Anodonta woodiana.</title>
        <authorList>
            <person name="Chen X."/>
        </authorList>
    </citation>
    <scope>NUCLEOTIDE SEQUENCE [LARGE SCALE GENOMIC DNA]</scope>
    <source>
        <strain evidence="3">MN2024</strain>
        <tissue evidence="3">Gills</tissue>
    </source>
</reference>
<feature type="region of interest" description="Disordered" evidence="1">
    <location>
        <begin position="1"/>
        <end position="37"/>
    </location>
</feature>
<comment type="caution">
    <text evidence="3">The sequence shown here is derived from an EMBL/GenBank/DDBJ whole genome shotgun (WGS) entry which is preliminary data.</text>
</comment>
<evidence type="ECO:0000313" key="3">
    <source>
        <dbReference type="EMBL" id="KAL3889853.1"/>
    </source>
</evidence>
<evidence type="ECO:0000313" key="4">
    <source>
        <dbReference type="Proteomes" id="UP001634394"/>
    </source>
</evidence>
<dbReference type="Pfam" id="PF00651">
    <property type="entry name" value="BTB"/>
    <property type="match status" value="1"/>
</dbReference>
<accession>A0ABD3XXY3</accession>
<feature type="compositionally biased region" description="Basic and acidic residues" evidence="1">
    <location>
        <begin position="17"/>
        <end position="33"/>
    </location>
</feature>
<dbReference type="PANTHER" id="PTHR22744:SF17">
    <property type="entry name" value="BTB DOMAIN-CONTAINING PROTEIN"/>
    <property type="match status" value="1"/>
</dbReference>
<feature type="domain" description="BTB" evidence="2">
    <location>
        <begin position="43"/>
        <end position="111"/>
    </location>
</feature>
<dbReference type="InterPro" id="IPR000210">
    <property type="entry name" value="BTB/POZ_dom"/>
</dbReference>
<sequence>MSGNRTPRAVIRLVRRPQSEKKSANSMGRDDKGPFSAPDGITTSITFIVEGDKILYVSKEVLALMSPVFRRMFESDFKEKGANTIPLPDKTYDDMVDFLSCLYPNILKPISDENVFSVLSLADEYQVDLLKQKCLTHLLNKCNGDEVSRNELVLLLLTAELYTLPSLHDAAFERVSKVQQCCELEEIPEFHASAQIPETDENVYKVLQMAAEFKQGDLIQKCEDHLVARCKKSEKPLVHGLVTILNAADKHNLPRLREESIELAIKRKSFDLEQSPVFANVSHEMKLKIYSKRLKMFEMLFGRLSKLRCHCCRKHSDYNCKICFIAVTKEVFANAGMLF</sequence>
<gene>
    <name evidence="3" type="ORF">ACJMK2_002180</name>
</gene>
<dbReference type="AlphaFoldDB" id="A0ABD3XXY3"/>
<evidence type="ECO:0000256" key="1">
    <source>
        <dbReference type="SAM" id="MobiDB-lite"/>
    </source>
</evidence>
<dbReference type="CDD" id="cd14733">
    <property type="entry name" value="BACK"/>
    <property type="match status" value="1"/>
</dbReference>